<proteinExistence type="inferred from homology"/>
<keyword evidence="6" id="KW-0560">Oxidoreductase</keyword>
<feature type="binding site" evidence="7">
    <location>
        <begin position="353"/>
        <end position="355"/>
    </location>
    <ligand>
        <name>FAD</name>
        <dbReference type="ChEBI" id="CHEBI:57692"/>
    </ligand>
</feature>
<name>A0A501XLU0_9SPHN</name>
<evidence type="ECO:0000256" key="4">
    <source>
        <dbReference type="ARBA" id="ARBA00022827"/>
    </source>
</evidence>
<comment type="similarity">
    <text evidence="2">Belongs to the ferredoxin--NADP reductase type 1 family.</text>
</comment>
<feature type="binding site" evidence="8">
    <location>
        <begin position="149"/>
        <end position="152"/>
    </location>
    <ligand>
        <name>NADP(+)</name>
        <dbReference type="ChEBI" id="CHEBI:58349"/>
    </ligand>
</feature>
<evidence type="ECO:0000313" key="11">
    <source>
        <dbReference type="Proteomes" id="UP000319897"/>
    </source>
</evidence>
<dbReference type="Proteomes" id="UP000319897">
    <property type="component" value="Unassembled WGS sequence"/>
</dbReference>
<dbReference type="InterPro" id="IPR021163">
    <property type="entry name" value="Ferredox_Rdtase_adrenod"/>
</dbReference>
<evidence type="ECO:0000256" key="5">
    <source>
        <dbReference type="ARBA" id="ARBA00022857"/>
    </source>
</evidence>
<feature type="binding site" evidence="7">
    <location>
        <position position="78"/>
    </location>
    <ligand>
        <name>FAD</name>
        <dbReference type="ChEBI" id="CHEBI:57692"/>
    </ligand>
</feature>
<feature type="binding site" evidence="7">
    <location>
        <position position="346"/>
    </location>
    <ligand>
        <name>FAD</name>
        <dbReference type="ChEBI" id="CHEBI:57692"/>
    </ligand>
</feature>
<evidence type="ECO:0000256" key="3">
    <source>
        <dbReference type="ARBA" id="ARBA00022630"/>
    </source>
</evidence>
<dbReference type="Pfam" id="PF07992">
    <property type="entry name" value="Pyr_redox_2"/>
    <property type="match status" value="1"/>
</dbReference>
<keyword evidence="5 8" id="KW-0521">NADP</keyword>
<protein>
    <submittedName>
        <fullName evidence="10">Pyridine nucleotide-disulfide oxidoreductase</fullName>
    </submittedName>
</protein>
<evidence type="ECO:0000256" key="2">
    <source>
        <dbReference type="ARBA" id="ARBA00008312"/>
    </source>
</evidence>
<accession>A0A501XLU0</accession>
<dbReference type="Gene3D" id="3.40.50.720">
    <property type="entry name" value="NAD(P)-binding Rossmann-like Domain"/>
    <property type="match status" value="1"/>
</dbReference>
<dbReference type="GO" id="GO:0016491">
    <property type="term" value="F:oxidoreductase activity"/>
    <property type="evidence" value="ECO:0007669"/>
    <property type="project" value="UniProtKB-KW"/>
</dbReference>
<keyword evidence="4 7" id="KW-0274">FAD</keyword>
<organism evidence="10 11">
    <name type="scientific">Sandaracinobacter neustonicus</name>
    <dbReference type="NCBI Taxonomy" id="1715348"/>
    <lineage>
        <taxon>Bacteria</taxon>
        <taxon>Pseudomonadati</taxon>
        <taxon>Pseudomonadota</taxon>
        <taxon>Alphaproteobacteria</taxon>
        <taxon>Sphingomonadales</taxon>
        <taxon>Sphingosinicellaceae</taxon>
        <taxon>Sandaracinobacter</taxon>
    </lineage>
</organism>
<dbReference type="InterPro" id="IPR055275">
    <property type="entry name" value="Ferredox_Rdtase"/>
</dbReference>
<comment type="cofactor">
    <cofactor evidence="1 7">
        <name>FAD</name>
        <dbReference type="ChEBI" id="CHEBI:57692"/>
    </cofactor>
</comment>
<dbReference type="PRINTS" id="PR00419">
    <property type="entry name" value="ADXRDTASE"/>
</dbReference>
<keyword evidence="11" id="KW-1185">Reference proteome</keyword>
<reference evidence="10 11" key="1">
    <citation type="submission" date="2019-06" db="EMBL/GenBank/DDBJ databases">
        <authorList>
            <person name="Lee I."/>
            <person name="Jang G.I."/>
            <person name="Hwang C.Y."/>
        </authorList>
    </citation>
    <scope>NUCLEOTIDE SEQUENCE [LARGE SCALE GENOMIC DNA]</scope>
    <source>
        <strain evidence="10 11">PAMC 28131</strain>
    </source>
</reference>
<evidence type="ECO:0000256" key="7">
    <source>
        <dbReference type="PIRSR" id="PIRSR000362-1"/>
    </source>
</evidence>
<evidence type="ECO:0000256" key="8">
    <source>
        <dbReference type="PIRSR" id="PIRSR000362-2"/>
    </source>
</evidence>
<comment type="caution">
    <text evidence="10">The sequence shown here is derived from an EMBL/GenBank/DDBJ whole genome shotgun (WGS) entry which is preliminary data.</text>
</comment>
<sequence length="433" mass="45784">MRTLAIIGSGPAGFYTAEAALKAMGEHVRIDIIDRLPTPYGLIRAGVAPDHQSIKAVSRRYDQVAADPRVRFLGNVAIGTDISATELTGIYDDVVLAVGAPQDRPLGVPGAELPGVVGSAAFVGWYNGHPDFRDLAPPLGVESAVVVGNGNVAIDCARILAKTVAELQDSDIVNHALDPLAQSKVRRVHVLGRRGPHQASFTLKEVGELGELARATPLVRAADFPPAEEDGWLDSGQRRVVEVLRKFAAAGPDAAKPVTISLDFFRRPLRVIGRSHVEALEVMKTRLDEDGQAIDTGETETIPCGLVVAAIGYRSTPIPGVPFDETAGRFVNVDGLIAPGLWCVGWARRGPSGTIGTNRPDGFALVERIAATPVAGGKPGRAGIDALLAARGVQVADFADWQMIDALEVSRARTGAPREKIVALEELRAVFAG</sequence>
<evidence type="ECO:0000256" key="1">
    <source>
        <dbReference type="ARBA" id="ARBA00001974"/>
    </source>
</evidence>
<dbReference type="EMBL" id="VFSU01000024">
    <property type="protein sequence ID" value="TPE61147.1"/>
    <property type="molecule type" value="Genomic_DNA"/>
</dbReference>
<keyword evidence="3" id="KW-0285">Flavoprotein</keyword>
<evidence type="ECO:0000256" key="6">
    <source>
        <dbReference type="ARBA" id="ARBA00023002"/>
    </source>
</evidence>
<feature type="binding site" evidence="8">
    <location>
        <begin position="193"/>
        <end position="194"/>
    </location>
    <ligand>
        <name>NADP(+)</name>
        <dbReference type="ChEBI" id="CHEBI:58349"/>
    </ligand>
</feature>
<dbReference type="AlphaFoldDB" id="A0A501XLU0"/>
<dbReference type="PIRSF" id="PIRSF000362">
    <property type="entry name" value="FNR"/>
    <property type="match status" value="1"/>
</dbReference>
<feature type="binding site" evidence="7">
    <location>
        <position position="42"/>
    </location>
    <ligand>
        <name>FAD</name>
        <dbReference type="ChEBI" id="CHEBI:57692"/>
    </ligand>
</feature>
<dbReference type="Gene3D" id="3.50.50.60">
    <property type="entry name" value="FAD/NAD(P)-binding domain"/>
    <property type="match status" value="1"/>
</dbReference>
<feature type="binding site" evidence="8">
    <location>
        <position position="205"/>
    </location>
    <ligand>
        <name>NADP(+)</name>
        <dbReference type="ChEBI" id="CHEBI:58349"/>
    </ligand>
</feature>
<dbReference type="PANTHER" id="PTHR48467">
    <property type="entry name" value="GLUTAMATE SYNTHASE 1 [NADH], CHLOROPLASTIC-LIKE"/>
    <property type="match status" value="1"/>
</dbReference>
<dbReference type="RefSeq" id="WP_140928205.1">
    <property type="nucleotide sequence ID" value="NZ_VFSU01000024.1"/>
</dbReference>
<feature type="domain" description="FAD/NAD(P)-binding" evidence="9">
    <location>
        <begin position="4"/>
        <end position="166"/>
    </location>
</feature>
<dbReference type="InterPro" id="IPR036188">
    <property type="entry name" value="FAD/NAD-bd_sf"/>
</dbReference>
<feature type="binding site" evidence="8">
    <location>
        <position position="353"/>
    </location>
    <ligand>
        <name>NADP(+)</name>
        <dbReference type="ChEBI" id="CHEBI:58349"/>
    </ligand>
</feature>
<evidence type="ECO:0000313" key="10">
    <source>
        <dbReference type="EMBL" id="TPE61147.1"/>
    </source>
</evidence>
<dbReference type="OrthoDB" id="9803192at2"/>
<dbReference type="InterPro" id="IPR023753">
    <property type="entry name" value="FAD/NAD-binding_dom"/>
</dbReference>
<evidence type="ECO:0000259" key="9">
    <source>
        <dbReference type="Pfam" id="PF07992"/>
    </source>
</evidence>
<dbReference type="PANTHER" id="PTHR48467:SF1">
    <property type="entry name" value="GLUTAMATE SYNTHASE 1 [NADH], CHLOROPLASTIC-LIKE"/>
    <property type="match status" value="1"/>
</dbReference>
<gene>
    <name evidence="10" type="ORF">FJQ54_09650</name>
</gene>
<feature type="binding site" evidence="7">
    <location>
        <position position="12"/>
    </location>
    <ligand>
        <name>FAD</name>
        <dbReference type="ChEBI" id="CHEBI:57692"/>
    </ligand>
</feature>
<dbReference type="SUPFAM" id="SSF51971">
    <property type="entry name" value="Nucleotide-binding domain"/>
    <property type="match status" value="1"/>
</dbReference>